<keyword evidence="1" id="KW-0175">Coiled coil</keyword>
<proteinExistence type="predicted"/>
<feature type="compositionally biased region" description="Basic and acidic residues" evidence="2">
    <location>
        <begin position="178"/>
        <end position="190"/>
    </location>
</feature>
<feature type="coiled-coil region" evidence="1">
    <location>
        <begin position="281"/>
        <end position="308"/>
    </location>
</feature>
<organism evidence="3 4">
    <name type="scientific">Dunaliella salina</name>
    <name type="common">Green alga</name>
    <name type="synonym">Protococcus salinus</name>
    <dbReference type="NCBI Taxonomy" id="3046"/>
    <lineage>
        <taxon>Eukaryota</taxon>
        <taxon>Viridiplantae</taxon>
        <taxon>Chlorophyta</taxon>
        <taxon>core chlorophytes</taxon>
        <taxon>Chlorophyceae</taxon>
        <taxon>CS clade</taxon>
        <taxon>Chlamydomonadales</taxon>
        <taxon>Dunaliellaceae</taxon>
        <taxon>Dunaliella</taxon>
    </lineage>
</organism>
<accession>A0ABQ7G6A4</accession>
<protein>
    <submittedName>
        <fullName evidence="3">Uncharacterized protein</fullName>
    </submittedName>
</protein>
<comment type="caution">
    <text evidence="3">The sequence shown here is derived from an EMBL/GenBank/DDBJ whole genome shotgun (WGS) entry which is preliminary data.</text>
</comment>
<evidence type="ECO:0000313" key="4">
    <source>
        <dbReference type="Proteomes" id="UP000815325"/>
    </source>
</evidence>
<gene>
    <name evidence="3" type="ORF">DUNSADRAFT_14959</name>
</gene>
<evidence type="ECO:0000256" key="1">
    <source>
        <dbReference type="SAM" id="Coils"/>
    </source>
</evidence>
<name>A0ABQ7G6A4_DUNSA</name>
<reference evidence="3" key="1">
    <citation type="submission" date="2017-08" db="EMBL/GenBank/DDBJ databases">
        <authorList>
            <person name="Polle J.E."/>
            <person name="Barry K."/>
            <person name="Cushman J."/>
            <person name="Schmutz J."/>
            <person name="Tran D."/>
            <person name="Hathwaick L.T."/>
            <person name="Yim W.C."/>
            <person name="Jenkins J."/>
            <person name="Mckie-Krisberg Z.M."/>
            <person name="Prochnik S."/>
            <person name="Lindquist E."/>
            <person name="Dockter R.B."/>
            <person name="Adam C."/>
            <person name="Molina H."/>
            <person name="Bunkerborg J."/>
            <person name="Jin E."/>
            <person name="Buchheim M."/>
            <person name="Magnuson J."/>
        </authorList>
    </citation>
    <scope>NUCLEOTIDE SEQUENCE</scope>
    <source>
        <strain evidence="3">CCAP 19/18</strain>
    </source>
</reference>
<dbReference type="Proteomes" id="UP000815325">
    <property type="component" value="Unassembled WGS sequence"/>
</dbReference>
<sequence>MANRGLSAIVANADNLGLVQKSEEMWSYIPSTRGNIPEQQKQSNAKGSSKTLKFRKEEQRTTRVSKDVLLLLVESADRLNQAQAQMEYRKALKEQAKAMKKNGQPYEAEVLDDIVHGVMPPEIQQLVEAEEHATSEAKQLSDKQPFDQLLLNEQHSDQPLLHKNSSFTPGQVKAGKRASSETKQLSDKQLPDQLLLNKQLSDQLLLQKNSSFAPGQVEAEERAIAEAKQLSDQTGGRRVMHKMPTMYRDMQAHIMEVMGDKASSGSGKRPESLSNDNWWTIMQKRKKAALYSQKLAQYRERMESYRQQFAARYIQRSWRAWKYSRTMDASDELNMLRTEIARRKKMEAALRTAAEGAWHLAGNQRRLVARQHTCKRPVGFGSSVGSRPANAM</sequence>
<feature type="region of interest" description="Disordered" evidence="2">
    <location>
        <begin position="157"/>
        <end position="190"/>
    </location>
</feature>
<feature type="region of interest" description="Disordered" evidence="2">
    <location>
        <begin position="33"/>
        <end position="58"/>
    </location>
</feature>
<feature type="compositionally biased region" description="Polar residues" evidence="2">
    <location>
        <begin position="33"/>
        <end position="51"/>
    </location>
</feature>
<dbReference type="EMBL" id="MU070074">
    <property type="protein sequence ID" value="KAF5830141.1"/>
    <property type="molecule type" value="Genomic_DNA"/>
</dbReference>
<keyword evidence="4" id="KW-1185">Reference proteome</keyword>
<evidence type="ECO:0000313" key="3">
    <source>
        <dbReference type="EMBL" id="KAF5830141.1"/>
    </source>
</evidence>
<evidence type="ECO:0000256" key="2">
    <source>
        <dbReference type="SAM" id="MobiDB-lite"/>
    </source>
</evidence>